<organism evidence="4 5">
    <name type="scientific">Filobasidium floriforme</name>
    <dbReference type="NCBI Taxonomy" id="5210"/>
    <lineage>
        <taxon>Eukaryota</taxon>
        <taxon>Fungi</taxon>
        <taxon>Dikarya</taxon>
        <taxon>Basidiomycota</taxon>
        <taxon>Agaricomycotina</taxon>
        <taxon>Tremellomycetes</taxon>
        <taxon>Filobasidiales</taxon>
        <taxon>Filobasidiaceae</taxon>
        <taxon>Filobasidium</taxon>
    </lineage>
</organism>
<keyword evidence="1" id="KW-0378">Hydrolase</keyword>
<reference evidence="4" key="1">
    <citation type="submission" date="2020-04" db="EMBL/GenBank/DDBJ databases">
        <title>Analysis of mating type loci in Filobasidium floriforme.</title>
        <authorList>
            <person name="Nowrousian M."/>
        </authorList>
    </citation>
    <scope>NUCLEOTIDE SEQUENCE</scope>
    <source>
        <strain evidence="4">CBS 6242</strain>
    </source>
</reference>
<dbReference type="PRINTS" id="PR00412">
    <property type="entry name" value="EPOXHYDRLASE"/>
</dbReference>
<dbReference type="Pfam" id="PF00561">
    <property type="entry name" value="Abhydrolase_1"/>
    <property type="match status" value="1"/>
</dbReference>
<keyword evidence="5" id="KW-1185">Reference proteome</keyword>
<evidence type="ECO:0000313" key="5">
    <source>
        <dbReference type="Proteomes" id="UP000812966"/>
    </source>
</evidence>
<evidence type="ECO:0000256" key="2">
    <source>
        <dbReference type="ARBA" id="ARBA00038334"/>
    </source>
</evidence>
<dbReference type="PANTHER" id="PTHR43329">
    <property type="entry name" value="EPOXIDE HYDROLASE"/>
    <property type="match status" value="1"/>
</dbReference>
<sequence>MPSSSKMTSGNFRTSSYVLGEGNTIKIHYYRSQPSKSEETEQVRRMPILLLHGYPQTSFMWKEVVREMSGQYDLVVPDLRGYGRSSKPKGSETHVEYSKREMANDMVNLMNGLGLECFDVVAHDRGARVAHRLILDHPGSVRRAMLIDIAPTLTTFESMDQDFIICSWHWFFQIMPSPLSENIIKNAGDAYWEAVTHNAKAGNFQFDEGAERMYKTAYLTEDSIHATCEDYRAAASIDLEHDRLSRQAGQKIEVQALRIIWGGRGQVEKTFGEKTIQVWQDCCDEKTPVSGEKYDAGHYIPEEKPEQLVKDIINFVS</sequence>
<evidence type="ECO:0000313" key="4">
    <source>
        <dbReference type="EMBL" id="KAG7562457.1"/>
    </source>
</evidence>
<dbReference type="InterPro" id="IPR029058">
    <property type="entry name" value="AB_hydrolase_fold"/>
</dbReference>
<dbReference type="InterPro" id="IPR000073">
    <property type="entry name" value="AB_hydrolase_1"/>
</dbReference>
<name>A0A8K0NUB0_9TREE</name>
<comment type="similarity">
    <text evidence="2">Belongs to the AB hydrolase superfamily. Epoxide hydrolase family.</text>
</comment>
<dbReference type="SUPFAM" id="SSF53474">
    <property type="entry name" value="alpha/beta-Hydrolases"/>
    <property type="match status" value="1"/>
</dbReference>
<dbReference type="EMBL" id="JABELV010000032">
    <property type="protein sequence ID" value="KAG7562457.1"/>
    <property type="molecule type" value="Genomic_DNA"/>
</dbReference>
<evidence type="ECO:0000259" key="3">
    <source>
        <dbReference type="Pfam" id="PF00561"/>
    </source>
</evidence>
<gene>
    <name evidence="4" type="ORF">FFLO_02131</name>
</gene>
<protein>
    <recommendedName>
        <fullName evidence="3">AB hydrolase-1 domain-containing protein</fullName>
    </recommendedName>
</protein>
<dbReference type="Gene3D" id="3.40.50.1820">
    <property type="entry name" value="alpha/beta hydrolase"/>
    <property type="match status" value="1"/>
</dbReference>
<dbReference type="InterPro" id="IPR000639">
    <property type="entry name" value="Epox_hydrolase-like"/>
</dbReference>
<proteinExistence type="inferred from homology"/>
<dbReference type="GO" id="GO:0016787">
    <property type="term" value="F:hydrolase activity"/>
    <property type="evidence" value="ECO:0007669"/>
    <property type="project" value="UniProtKB-KW"/>
</dbReference>
<dbReference type="Proteomes" id="UP000812966">
    <property type="component" value="Unassembled WGS sequence"/>
</dbReference>
<evidence type="ECO:0000256" key="1">
    <source>
        <dbReference type="ARBA" id="ARBA00022801"/>
    </source>
</evidence>
<accession>A0A8K0NUB0</accession>
<feature type="domain" description="AB hydrolase-1" evidence="3">
    <location>
        <begin position="47"/>
        <end position="262"/>
    </location>
</feature>
<dbReference type="AlphaFoldDB" id="A0A8K0NUB0"/>
<comment type="caution">
    <text evidence="4">The sequence shown here is derived from an EMBL/GenBank/DDBJ whole genome shotgun (WGS) entry which is preliminary data.</text>
</comment>